<evidence type="ECO:0000256" key="2">
    <source>
        <dbReference type="ARBA" id="ARBA00022803"/>
    </source>
</evidence>
<dbReference type="InterPro" id="IPR002931">
    <property type="entry name" value="Transglutaminase-like"/>
</dbReference>
<evidence type="ECO:0000259" key="5">
    <source>
        <dbReference type="Pfam" id="PF12969"/>
    </source>
</evidence>
<dbReference type="InterPro" id="IPR050498">
    <property type="entry name" value="Ycf3"/>
</dbReference>
<organism evidence="6 7">
    <name type="scientific">Pacificimonas pallii</name>
    <dbReference type="NCBI Taxonomy" id="2827236"/>
    <lineage>
        <taxon>Bacteria</taxon>
        <taxon>Pseudomonadati</taxon>
        <taxon>Pseudomonadota</taxon>
        <taxon>Alphaproteobacteria</taxon>
        <taxon>Sphingomonadales</taxon>
        <taxon>Sphingosinicellaceae</taxon>
        <taxon>Pacificimonas</taxon>
    </lineage>
</organism>
<protein>
    <submittedName>
        <fullName evidence="6">DUF3857 domain-containing protein</fullName>
    </submittedName>
</protein>
<dbReference type="EMBL" id="JAGSPA010000003">
    <property type="protein sequence ID" value="MBV7257245.1"/>
    <property type="molecule type" value="Genomic_DNA"/>
</dbReference>
<dbReference type="Pfam" id="PF12969">
    <property type="entry name" value="DUF3857"/>
    <property type="match status" value="1"/>
</dbReference>
<evidence type="ECO:0000313" key="7">
    <source>
        <dbReference type="Proteomes" id="UP000722336"/>
    </source>
</evidence>
<dbReference type="PANTHER" id="PTHR44858">
    <property type="entry name" value="TETRATRICOPEPTIDE REPEAT PROTEIN 6"/>
    <property type="match status" value="1"/>
</dbReference>
<dbReference type="Pfam" id="PF01841">
    <property type="entry name" value="Transglut_core"/>
    <property type="match status" value="1"/>
</dbReference>
<gene>
    <name evidence="6" type="ORF">KCG44_10670</name>
</gene>
<keyword evidence="7" id="KW-1185">Reference proteome</keyword>
<dbReference type="Proteomes" id="UP000722336">
    <property type="component" value="Unassembled WGS sequence"/>
</dbReference>
<feature type="domain" description="DUF3857" evidence="5">
    <location>
        <begin position="63"/>
        <end position="226"/>
    </location>
</feature>
<dbReference type="InterPro" id="IPR019734">
    <property type="entry name" value="TPR_rpt"/>
</dbReference>
<evidence type="ECO:0000256" key="3">
    <source>
        <dbReference type="SAM" id="SignalP"/>
    </source>
</evidence>
<evidence type="ECO:0000256" key="1">
    <source>
        <dbReference type="ARBA" id="ARBA00022737"/>
    </source>
</evidence>
<comment type="caution">
    <text evidence="6">The sequence shown here is derived from an EMBL/GenBank/DDBJ whole genome shotgun (WGS) entry which is preliminary data.</text>
</comment>
<name>A0ABS6SFU2_9SPHN</name>
<feature type="chain" id="PRO_5046660975" evidence="3">
    <location>
        <begin position="19"/>
        <end position="1108"/>
    </location>
</feature>
<keyword evidence="2" id="KW-0802">TPR repeat</keyword>
<dbReference type="InterPro" id="IPR024618">
    <property type="entry name" value="DUF3857"/>
</dbReference>
<keyword evidence="1" id="KW-0677">Repeat</keyword>
<sequence>MLRIFILLLAMATGSAGASESLEFGPEPKWIATVEAPTEATAATKGQALAIRLLDNQHHFREDGALETFQHVVLQVNDAAALQAAGTVSVTWQPVTQRATVHKVNVYRDGNVIDVLAGEAKFETLQREIRLEQGFISGDLTAVLMIPALRVGDRIEVLSSVIHRDPALNAHMELLPVVPVGMLADRIHILLSWPQGRDRNLAMGAEWRTAKRTRIGDRERLTLDIESANLPTLPFDAPARYQREFAVAISDHQGWHALSRMFAQSYDAAATIDAGTPLNDIAAGIEAEHRSDTARAEAALRLVQGDVRYLFRNYDLGGFTPRTAEQVWEDRQGDCKGKSVLLVALLRRFGIEADPVMVRAIGSGLTDIDVPAAFWFDHVIVRARIGDETYWLDGTRMGDDLASGLTPPPYRHVLPITTAGSELVTLPQAATAKPAVLTTIDVDMSAGLETDAAVSGSIVYRDDRARGLDLVLLQAGDARREEVLMQFAASQFNWIDIDSATILANEAEGTSGVTFTGTVEIDWNLKGQTGYYNVPYSRLGRDLVKKRQITGPYADIPTQVEAEHVASKVTLHLPPGEGIFSLDGEVNIDRNIGPARYRRHAELNGNVLTLSRSTQIAPAELTLAEAKAADKESDDLWAERLRVRVAGRAIPVMAGNENTGPDHDIKTALLADKQIDWNGPYSYLIQPEEAEDVLRKLDALDDAAAETEPALSMRVTSLSILGRQGDADAANERLLADFPQSRNGLQYRFDRLFSEARYQDAEIVADRIILAHPESEAVYANRAEVRAAQQNYVGAASDVAIHLRRQPDDVNAYIFQADILSRLDRVDDALASVDAWLASDPSNNHALALKANLLVHLDGKDEARSLARQIIGDELGNGALLILNYKLWETPKERRDAFFTLVQSAPRRVFEIMEEFDAILADPDVRNTYFRHIAEQEQRVAGSPDDEDETDHMWTYPFLRAIAGDRSAADAMLANATDAQRAEIATYWNNICWNRATAGTRLQEARIDCQRALSINRDPAYLDSLALVELSSDKPAAALSLYEEALAETEFAYARFGRGLALFALGREAEAIVDIAKAKAEAPTIAENYRKYAVVLPAFIDDAEQETK</sequence>
<reference evidence="6 7" key="1">
    <citation type="submission" date="2021-04" db="EMBL/GenBank/DDBJ databases">
        <authorList>
            <person name="Pira H."/>
            <person name="Risdian C."/>
            <person name="Wink J."/>
        </authorList>
    </citation>
    <scope>NUCLEOTIDE SEQUENCE [LARGE SCALE GENOMIC DNA]</scope>
    <source>
        <strain evidence="6 7">WHA3</strain>
    </source>
</reference>
<proteinExistence type="predicted"/>
<evidence type="ECO:0000259" key="4">
    <source>
        <dbReference type="Pfam" id="PF01841"/>
    </source>
</evidence>
<feature type="signal peptide" evidence="3">
    <location>
        <begin position="1"/>
        <end position="18"/>
    </location>
</feature>
<evidence type="ECO:0000313" key="6">
    <source>
        <dbReference type="EMBL" id="MBV7257245.1"/>
    </source>
</evidence>
<dbReference type="RefSeq" id="WP_218446070.1">
    <property type="nucleotide sequence ID" value="NZ_JAGSPA010000003.1"/>
</dbReference>
<accession>A0ABS6SFU2</accession>
<dbReference type="PANTHER" id="PTHR44858:SF1">
    <property type="entry name" value="UDP-N-ACETYLGLUCOSAMINE--PEPTIDE N-ACETYLGLUCOSAMINYLTRANSFERASE SPINDLY-RELATED"/>
    <property type="match status" value="1"/>
</dbReference>
<feature type="domain" description="Transglutaminase-like" evidence="4">
    <location>
        <begin position="281"/>
        <end position="360"/>
    </location>
</feature>
<dbReference type="SMART" id="SM00028">
    <property type="entry name" value="TPR"/>
    <property type="match status" value="3"/>
</dbReference>
<keyword evidence="3" id="KW-0732">Signal</keyword>